<dbReference type="InterPro" id="IPR001902">
    <property type="entry name" value="SLC26A/SulP_fam"/>
</dbReference>
<organism evidence="7 8">
    <name type="scientific">Cherax quadricarinatus</name>
    <name type="common">Australian red claw crayfish</name>
    <dbReference type="NCBI Taxonomy" id="27406"/>
    <lineage>
        <taxon>Eukaryota</taxon>
        <taxon>Metazoa</taxon>
        <taxon>Ecdysozoa</taxon>
        <taxon>Arthropoda</taxon>
        <taxon>Crustacea</taxon>
        <taxon>Multicrustacea</taxon>
        <taxon>Malacostraca</taxon>
        <taxon>Eumalacostraca</taxon>
        <taxon>Eucarida</taxon>
        <taxon>Decapoda</taxon>
        <taxon>Pleocyemata</taxon>
        <taxon>Astacidea</taxon>
        <taxon>Parastacoidea</taxon>
        <taxon>Parastacidae</taxon>
        <taxon>Cherax</taxon>
    </lineage>
</organism>
<feature type="non-terminal residue" evidence="7">
    <location>
        <position position="372"/>
    </location>
</feature>
<evidence type="ECO:0000256" key="3">
    <source>
        <dbReference type="ARBA" id="ARBA00022989"/>
    </source>
</evidence>
<evidence type="ECO:0000256" key="4">
    <source>
        <dbReference type="ARBA" id="ARBA00023136"/>
    </source>
</evidence>
<dbReference type="Proteomes" id="UP001445076">
    <property type="component" value="Unassembled WGS sequence"/>
</dbReference>
<evidence type="ECO:0000256" key="5">
    <source>
        <dbReference type="SAM" id="Phobius"/>
    </source>
</evidence>
<feature type="transmembrane region" description="Helical" evidence="5">
    <location>
        <begin position="347"/>
        <end position="370"/>
    </location>
</feature>
<dbReference type="EMBL" id="JARKIK010000002">
    <property type="protein sequence ID" value="KAK8753769.1"/>
    <property type="molecule type" value="Genomic_DNA"/>
</dbReference>
<dbReference type="Pfam" id="PF00916">
    <property type="entry name" value="Sulfate_transp"/>
    <property type="match status" value="1"/>
</dbReference>
<feature type="transmembrane region" description="Helical" evidence="5">
    <location>
        <begin position="269"/>
        <end position="286"/>
    </location>
</feature>
<gene>
    <name evidence="7" type="ORF">OTU49_001511</name>
</gene>
<dbReference type="GO" id="GO:0016020">
    <property type="term" value="C:membrane"/>
    <property type="evidence" value="ECO:0007669"/>
    <property type="project" value="UniProtKB-SubCell"/>
</dbReference>
<keyword evidence="4 5" id="KW-0472">Membrane</keyword>
<evidence type="ECO:0000256" key="1">
    <source>
        <dbReference type="ARBA" id="ARBA00004141"/>
    </source>
</evidence>
<keyword evidence="2 5" id="KW-0812">Transmembrane</keyword>
<feature type="domain" description="SLC26A/SulP transporter" evidence="6">
    <location>
        <begin position="81"/>
        <end position="371"/>
    </location>
</feature>
<keyword evidence="8" id="KW-1185">Reference proteome</keyword>
<evidence type="ECO:0000259" key="6">
    <source>
        <dbReference type="Pfam" id="PF00916"/>
    </source>
</evidence>
<dbReference type="InterPro" id="IPR011547">
    <property type="entry name" value="SLC26A/SulP_dom"/>
</dbReference>
<evidence type="ECO:0000256" key="2">
    <source>
        <dbReference type="ARBA" id="ARBA00022692"/>
    </source>
</evidence>
<accession>A0AAW0YPQ8</accession>
<feature type="transmembrane region" description="Helical" evidence="5">
    <location>
        <begin position="298"/>
        <end position="318"/>
    </location>
</feature>
<dbReference type="AlphaFoldDB" id="A0AAW0YPQ8"/>
<proteinExistence type="predicted"/>
<sequence length="372" mass="39956">MGHNKSQGGGCEMCVVRPTLNITQRASKYHYTPPHKLGLFESLQINSKKSCACSGRCLKSAITARVPILSWLPSYDFRSSLLGDVLSGITVAIMHIPQGMAFALLGGLPPITGIYMAFFPLLIYALLGSSRHCSMGSFAVVCLMTGKVVGELATSPDTDGASILSGNDTESLLMDTRQTYTAVQVAAIVALMNGIVEIILGMLSVGSLCVFLSDMLVSGFTTGAAFHVLTSQIKYLLGIQVPTYNGPLKIIHTYGGIFSQIMSSNPAEVVISAITISVMAINSEVLKPWFRKKTKIPIPIELIVVSIGTTVSYLANLYDVYHIRIVGEIPTGLPEPTLPPFELMPTVLVDSIVISVVAYVVSFSMARIFAKR</sequence>
<reference evidence="7 8" key="1">
    <citation type="journal article" date="2024" name="BMC Genomics">
        <title>Genome assembly of redclaw crayfish (Cherax quadricarinatus) provides insights into its immune adaptation and hypoxia tolerance.</title>
        <authorList>
            <person name="Liu Z."/>
            <person name="Zheng J."/>
            <person name="Li H."/>
            <person name="Fang K."/>
            <person name="Wang S."/>
            <person name="He J."/>
            <person name="Zhou D."/>
            <person name="Weng S."/>
            <person name="Chi M."/>
            <person name="Gu Z."/>
            <person name="He J."/>
            <person name="Li F."/>
            <person name="Wang M."/>
        </authorList>
    </citation>
    <scope>NUCLEOTIDE SEQUENCE [LARGE SCALE GENOMIC DNA]</scope>
    <source>
        <strain evidence="7">ZL_2023a</strain>
    </source>
</reference>
<name>A0AAW0YPQ8_CHEQU</name>
<feature type="transmembrane region" description="Helical" evidence="5">
    <location>
        <begin position="185"/>
        <end position="213"/>
    </location>
</feature>
<comment type="caution">
    <text evidence="7">The sequence shown here is derived from an EMBL/GenBank/DDBJ whole genome shotgun (WGS) entry which is preliminary data.</text>
</comment>
<evidence type="ECO:0000313" key="8">
    <source>
        <dbReference type="Proteomes" id="UP001445076"/>
    </source>
</evidence>
<evidence type="ECO:0000313" key="7">
    <source>
        <dbReference type="EMBL" id="KAK8753769.1"/>
    </source>
</evidence>
<comment type="subcellular location">
    <subcellularLocation>
        <location evidence="1">Membrane</location>
        <topology evidence="1">Multi-pass membrane protein</topology>
    </subcellularLocation>
</comment>
<protein>
    <recommendedName>
        <fullName evidence="6">SLC26A/SulP transporter domain-containing protein</fullName>
    </recommendedName>
</protein>
<feature type="transmembrane region" description="Helical" evidence="5">
    <location>
        <begin position="111"/>
        <end position="127"/>
    </location>
</feature>
<keyword evidence="3 5" id="KW-1133">Transmembrane helix</keyword>
<dbReference type="GO" id="GO:0055085">
    <property type="term" value="P:transmembrane transport"/>
    <property type="evidence" value="ECO:0007669"/>
    <property type="project" value="InterPro"/>
</dbReference>
<dbReference type="PANTHER" id="PTHR11814">
    <property type="entry name" value="SULFATE TRANSPORTER"/>
    <property type="match status" value="1"/>
</dbReference>